<keyword evidence="1" id="KW-0732">Signal</keyword>
<dbReference type="RefSeq" id="WP_120385364.1">
    <property type="nucleotide sequence ID" value="NZ_RAXT01000115.1"/>
</dbReference>
<keyword evidence="3" id="KW-1185">Reference proteome</keyword>
<evidence type="ECO:0000313" key="3">
    <source>
        <dbReference type="Proteomes" id="UP000280405"/>
    </source>
</evidence>
<feature type="chain" id="PRO_5017345199" evidence="1">
    <location>
        <begin position="19"/>
        <end position="69"/>
    </location>
</feature>
<name>A0A3A8E9Y8_9GAMM</name>
<gene>
    <name evidence="2" type="ORF">D7V20_18790</name>
</gene>
<evidence type="ECO:0000313" key="2">
    <source>
        <dbReference type="EMBL" id="RKG31009.1"/>
    </source>
</evidence>
<sequence length="69" mass="7565">MNKILLMVFTGMATFANASEPEYDKTNESVIIAKFEIGTHAIKDYSVLGKAQGVPIDESYQNPALVSKQ</sequence>
<feature type="signal peptide" evidence="1">
    <location>
        <begin position="1"/>
        <end position="18"/>
    </location>
</feature>
<evidence type="ECO:0000256" key="1">
    <source>
        <dbReference type="SAM" id="SignalP"/>
    </source>
</evidence>
<dbReference type="Proteomes" id="UP000280405">
    <property type="component" value="Unassembled WGS sequence"/>
</dbReference>
<dbReference type="AlphaFoldDB" id="A0A3A8E9Y8"/>
<protein>
    <submittedName>
        <fullName evidence="2">Uncharacterized protein</fullName>
    </submittedName>
</protein>
<proteinExistence type="predicted"/>
<organism evidence="2 3">
    <name type="scientific">Acinetobacter rongchengensis</name>
    <dbReference type="NCBI Taxonomy" id="2419601"/>
    <lineage>
        <taxon>Bacteria</taxon>
        <taxon>Pseudomonadati</taxon>
        <taxon>Pseudomonadota</taxon>
        <taxon>Gammaproteobacteria</taxon>
        <taxon>Moraxellales</taxon>
        <taxon>Moraxellaceae</taxon>
        <taxon>Acinetobacter</taxon>
    </lineage>
</organism>
<comment type="caution">
    <text evidence="2">The sequence shown here is derived from an EMBL/GenBank/DDBJ whole genome shotgun (WGS) entry which is preliminary data.</text>
</comment>
<reference evidence="2 3" key="1">
    <citation type="submission" date="2018-09" db="EMBL/GenBank/DDBJ databases">
        <title>The draft genome of Acinetobacter spp. strains.</title>
        <authorList>
            <person name="Qin J."/>
            <person name="Feng Y."/>
            <person name="Zong Z."/>
        </authorList>
    </citation>
    <scope>NUCLEOTIDE SEQUENCE [LARGE SCALE GENOMIC DNA]</scope>
    <source>
        <strain evidence="2 3">WCHAc060115</strain>
    </source>
</reference>
<dbReference type="EMBL" id="RAXT01000115">
    <property type="protein sequence ID" value="RKG31009.1"/>
    <property type="molecule type" value="Genomic_DNA"/>
</dbReference>
<accession>A0A3A8E9Y8</accession>